<dbReference type="InterPro" id="IPR045584">
    <property type="entry name" value="Pilin-like"/>
</dbReference>
<evidence type="ECO:0000259" key="1">
    <source>
        <dbReference type="Pfam" id="PF07596"/>
    </source>
</evidence>
<evidence type="ECO:0000313" key="3">
    <source>
        <dbReference type="Proteomes" id="UP000318017"/>
    </source>
</evidence>
<dbReference type="InterPro" id="IPR027558">
    <property type="entry name" value="Pre_pil_HX9DG_C"/>
</dbReference>
<dbReference type="Pfam" id="PF07596">
    <property type="entry name" value="SBP_bac_10"/>
    <property type="match status" value="1"/>
</dbReference>
<reference evidence="2 3" key="1">
    <citation type="submission" date="2019-02" db="EMBL/GenBank/DDBJ databases">
        <title>Deep-cultivation of Planctomycetes and their phenomic and genomic characterization uncovers novel biology.</title>
        <authorList>
            <person name="Wiegand S."/>
            <person name="Jogler M."/>
            <person name="Boedeker C."/>
            <person name="Pinto D."/>
            <person name="Vollmers J."/>
            <person name="Rivas-Marin E."/>
            <person name="Kohn T."/>
            <person name="Peeters S.H."/>
            <person name="Heuer A."/>
            <person name="Rast P."/>
            <person name="Oberbeckmann S."/>
            <person name="Bunk B."/>
            <person name="Jeske O."/>
            <person name="Meyerdierks A."/>
            <person name="Storesund J.E."/>
            <person name="Kallscheuer N."/>
            <person name="Luecker S."/>
            <person name="Lage O.M."/>
            <person name="Pohl T."/>
            <person name="Merkel B.J."/>
            <person name="Hornburger P."/>
            <person name="Mueller R.-W."/>
            <person name="Bruemmer F."/>
            <person name="Labrenz M."/>
            <person name="Spormann A.M."/>
            <person name="Op den Camp H."/>
            <person name="Overmann J."/>
            <person name="Amann R."/>
            <person name="Jetten M.S.M."/>
            <person name="Mascher T."/>
            <person name="Medema M.H."/>
            <person name="Devos D.P."/>
            <person name="Kaster A.-K."/>
            <person name="Ovreas L."/>
            <person name="Rohde M."/>
            <person name="Galperin M.Y."/>
            <person name="Jogler C."/>
        </authorList>
    </citation>
    <scope>NUCLEOTIDE SEQUENCE [LARGE SCALE GENOMIC DNA]</scope>
    <source>
        <strain evidence="2 3">Q31a</strain>
    </source>
</reference>
<proteinExistence type="predicted"/>
<dbReference type="NCBIfam" id="TIGR02532">
    <property type="entry name" value="IV_pilin_GFxxxE"/>
    <property type="match status" value="1"/>
</dbReference>
<dbReference type="InterPro" id="IPR011453">
    <property type="entry name" value="DUF1559"/>
</dbReference>
<dbReference type="InterPro" id="IPR012902">
    <property type="entry name" value="N_methyl_site"/>
</dbReference>
<feature type="domain" description="DUF1559" evidence="1">
    <location>
        <begin position="35"/>
        <end position="287"/>
    </location>
</feature>
<dbReference type="RefSeq" id="WP_145077839.1">
    <property type="nucleotide sequence ID" value="NZ_CP036298.1"/>
</dbReference>
<dbReference type="Gene3D" id="3.30.700.10">
    <property type="entry name" value="Glycoprotein, Type 4 Pilin"/>
    <property type="match status" value="1"/>
</dbReference>
<dbReference type="PANTHER" id="PTHR30093">
    <property type="entry name" value="GENERAL SECRETION PATHWAY PROTEIN G"/>
    <property type="match status" value="1"/>
</dbReference>
<dbReference type="SUPFAM" id="SSF54523">
    <property type="entry name" value="Pili subunits"/>
    <property type="match status" value="1"/>
</dbReference>
<name>A0A518G6U3_9BACT</name>
<dbReference type="PANTHER" id="PTHR30093:SF2">
    <property type="entry name" value="TYPE II SECRETION SYSTEM PROTEIN H"/>
    <property type="match status" value="1"/>
</dbReference>
<dbReference type="KEGG" id="ahel:Q31a_26200"/>
<dbReference type="AlphaFoldDB" id="A0A518G6U3"/>
<dbReference type="EMBL" id="CP036298">
    <property type="protein sequence ID" value="QDV24304.1"/>
    <property type="molecule type" value="Genomic_DNA"/>
</dbReference>
<accession>A0A518G6U3</accession>
<keyword evidence="3" id="KW-1185">Reference proteome</keyword>
<dbReference type="Proteomes" id="UP000318017">
    <property type="component" value="Chromosome"/>
</dbReference>
<evidence type="ECO:0000313" key="2">
    <source>
        <dbReference type="EMBL" id="QDV24304.1"/>
    </source>
</evidence>
<dbReference type="Pfam" id="PF07963">
    <property type="entry name" value="N_methyl"/>
    <property type="match status" value="1"/>
</dbReference>
<dbReference type="NCBIfam" id="TIGR04294">
    <property type="entry name" value="pre_pil_HX9DG"/>
    <property type="match status" value="1"/>
</dbReference>
<dbReference type="OrthoDB" id="263714at2"/>
<gene>
    <name evidence="2" type="ORF">Q31a_26200</name>
</gene>
<organism evidence="2 3">
    <name type="scientific">Aureliella helgolandensis</name>
    <dbReference type="NCBI Taxonomy" id="2527968"/>
    <lineage>
        <taxon>Bacteria</taxon>
        <taxon>Pseudomonadati</taxon>
        <taxon>Planctomycetota</taxon>
        <taxon>Planctomycetia</taxon>
        <taxon>Pirellulales</taxon>
        <taxon>Pirellulaceae</taxon>
        <taxon>Aureliella</taxon>
    </lineage>
</organism>
<sequence>MKRKTSRNDGFTLVELLVVIAIIGILVGLLLPAVQAAREAARRIQCSNNLKQLGLALHNYHDTHRKFPYGYFDQDTYHRRDTWMQQTLPFIEQTAFYNQYQNWTGQWVMDTPVELKDATLPGFVCPSDGESPGKGGGGGLRSGGEGFQGNYVVCSGSTQMTRPMTNLNGIFYNNSKSDMGDISDGTSNTLLVGESLVRPGTGGWGGAGGYWGGGPHGAFGFTALEPPNTTIPDQVYTCKTELYPHAPCIPVGGAAEIQNFARSQHTGGAQFGLADGSVNFMSQSVDVLIYRALGTRNGGEVAQLPQ</sequence>
<protein>
    <recommendedName>
        <fullName evidence="1">DUF1559 domain-containing protein</fullName>
    </recommendedName>
</protein>